<dbReference type="EMBL" id="CAXLJM020000019">
    <property type="protein sequence ID" value="CAL8085274.1"/>
    <property type="molecule type" value="Genomic_DNA"/>
</dbReference>
<organism evidence="1 2">
    <name type="scientific">Orchesella dallaii</name>
    <dbReference type="NCBI Taxonomy" id="48710"/>
    <lineage>
        <taxon>Eukaryota</taxon>
        <taxon>Metazoa</taxon>
        <taxon>Ecdysozoa</taxon>
        <taxon>Arthropoda</taxon>
        <taxon>Hexapoda</taxon>
        <taxon>Collembola</taxon>
        <taxon>Entomobryomorpha</taxon>
        <taxon>Entomobryoidea</taxon>
        <taxon>Orchesellidae</taxon>
        <taxon>Orchesellinae</taxon>
        <taxon>Orchesella</taxon>
    </lineage>
</organism>
<keyword evidence="2" id="KW-1185">Reference proteome</keyword>
<sequence>MSLLLAGGRIRSRQSNFPNIRYTNQSTRLPPRRNVVLKGVFMLKVQPHNLCTTRTQLKVSVILTRTYGGLDSDELIDRRRDTDGPISQFGTTVGNHRLSVLQEDFPEIDGINSCTFVPETYETPTFDYYDYMEFNRLRMLLFHVDNRKNDILNRVDREIRDPEDVPSNEFLRSHIKKCYGEVDLESKQILGGLEVLKEYLIEQARD</sequence>
<evidence type="ECO:0000313" key="1">
    <source>
        <dbReference type="EMBL" id="CAL8085274.1"/>
    </source>
</evidence>
<name>A0ABP1Q3B6_9HEXA</name>
<accession>A0ABP1Q3B6</accession>
<evidence type="ECO:0000313" key="2">
    <source>
        <dbReference type="Proteomes" id="UP001642540"/>
    </source>
</evidence>
<dbReference type="Proteomes" id="UP001642540">
    <property type="component" value="Unassembled WGS sequence"/>
</dbReference>
<protein>
    <submittedName>
        <fullName evidence="1">Uncharacterized protein</fullName>
    </submittedName>
</protein>
<gene>
    <name evidence="1" type="ORF">ODALV1_LOCUS6059</name>
</gene>
<reference evidence="1 2" key="1">
    <citation type="submission" date="2024-08" db="EMBL/GenBank/DDBJ databases">
        <authorList>
            <person name="Cucini C."/>
            <person name="Frati F."/>
        </authorList>
    </citation>
    <scope>NUCLEOTIDE SEQUENCE [LARGE SCALE GENOMIC DNA]</scope>
</reference>
<proteinExistence type="predicted"/>
<comment type="caution">
    <text evidence="1">The sequence shown here is derived from an EMBL/GenBank/DDBJ whole genome shotgun (WGS) entry which is preliminary data.</text>
</comment>